<proteinExistence type="predicted"/>
<evidence type="ECO:0000256" key="1">
    <source>
        <dbReference type="ARBA" id="ARBA00004613"/>
    </source>
</evidence>
<dbReference type="SUPFAM" id="SSF81296">
    <property type="entry name" value="E set domains"/>
    <property type="match status" value="1"/>
</dbReference>
<dbReference type="AlphaFoldDB" id="A0A1V0UP33"/>
<evidence type="ECO:0000256" key="6">
    <source>
        <dbReference type="SAM" id="MobiDB-lite"/>
    </source>
</evidence>
<dbReference type="PANTHER" id="PTHR34823:SF1">
    <property type="entry name" value="CHITIN-BINDING TYPE-4 DOMAIN-CONTAINING PROTEIN"/>
    <property type="match status" value="1"/>
</dbReference>
<keyword evidence="7" id="KW-0812">Transmembrane</keyword>
<dbReference type="SMART" id="SM00495">
    <property type="entry name" value="ChtBD3"/>
    <property type="match status" value="2"/>
</dbReference>
<dbReference type="SMART" id="SM00060">
    <property type="entry name" value="FN3"/>
    <property type="match status" value="2"/>
</dbReference>
<keyword evidence="3" id="KW-0732">Signal</keyword>
<keyword evidence="5" id="KW-0119">Carbohydrate metabolism</keyword>
<dbReference type="Proteomes" id="UP000192727">
    <property type="component" value="Chromosome"/>
</dbReference>
<feature type="region of interest" description="Disordered" evidence="6">
    <location>
        <begin position="298"/>
        <end position="319"/>
    </location>
</feature>
<evidence type="ECO:0000256" key="4">
    <source>
        <dbReference type="ARBA" id="ARBA00022801"/>
    </source>
</evidence>
<dbReference type="CDD" id="cd00063">
    <property type="entry name" value="FN3"/>
    <property type="match status" value="2"/>
</dbReference>
<evidence type="ECO:0000313" key="9">
    <source>
        <dbReference type="EMBL" id="ARF66887.1"/>
    </source>
</evidence>
<dbReference type="GO" id="GO:0004553">
    <property type="term" value="F:hydrolase activity, hydrolyzing O-glycosyl compounds"/>
    <property type="evidence" value="ECO:0007669"/>
    <property type="project" value="InterPro"/>
</dbReference>
<protein>
    <recommendedName>
        <fullName evidence="8">Fibronectin type-III domain-containing protein</fullName>
    </recommendedName>
</protein>
<dbReference type="Gene3D" id="2.60.40.10">
    <property type="entry name" value="Immunoglobulins"/>
    <property type="match status" value="2"/>
</dbReference>
<evidence type="ECO:0000256" key="2">
    <source>
        <dbReference type="ARBA" id="ARBA00022525"/>
    </source>
</evidence>
<evidence type="ECO:0000256" key="7">
    <source>
        <dbReference type="SAM" id="Phobius"/>
    </source>
</evidence>
<sequence length="492" mass="54175">MGGEFMISDKRRWTKHLLITAPLLIVFGIIGLMFGEKTYAHGYIESPASRAYMCTLGQNVNCGPVQYEPQSIEALGGFPKTGPLDGQIASGGISNFKPLDVQTPDRWNKVTIKGGKNTFQWYLTAPHSTAEWKYYITKKDWDPNKPITRADLELIGQIDEGGKKPSSTVTHEINVPTDRNGYHVILGVWEIADTANAFYQVVDVNLVNEGTTPPETIAPPTSLVSSGQTSHSIELRWNASSSNVAKYEIFRDGQLIGETAGTSYADHGLQADTTYTYTVRAVDAAGNISPASDALNVKTKKDEGTTPPETIVPPTSLVSSGQTSHSIELRWNASSSNVVKYEIFRDGQLIGETAGTSYADHGLQADTTYTYTVRAVDAAGNTSPASDAISVKTKKSDTSAVEEWDPNKVYTEGMTVLYKGLEYKAKYWTKGDQPDKSDAWRLMKPVILEWDKDKVYYGGDQVIYQGALYKAKWWTRGEVPGNSNVWEKMKDS</sequence>
<evidence type="ECO:0000259" key="8">
    <source>
        <dbReference type="PROSITE" id="PS50853"/>
    </source>
</evidence>
<feature type="domain" description="Fibronectin type-III" evidence="8">
    <location>
        <begin position="219"/>
        <end position="302"/>
    </location>
</feature>
<keyword evidence="7" id="KW-1133">Transmembrane helix</keyword>
<evidence type="ECO:0000256" key="5">
    <source>
        <dbReference type="ARBA" id="ARBA00023326"/>
    </source>
</evidence>
<dbReference type="Pfam" id="PF00041">
    <property type="entry name" value="fn3"/>
    <property type="match status" value="2"/>
</dbReference>
<dbReference type="InterPro" id="IPR004302">
    <property type="entry name" value="Cellulose/chitin-bd_N"/>
</dbReference>
<dbReference type="Gene3D" id="2.10.10.20">
    <property type="entry name" value="Carbohydrate-binding module superfamily 5/12"/>
    <property type="match status" value="2"/>
</dbReference>
<dbReference type="Pfam" id="PF02839">
    <property type="entry name" value="CBM_5_12"/>
    <property type="match status" value="2"/>
</dbReference>
<dbReference type="GO" id="GO:0005576">
    <property type="term" value="C:extracellular region"/>
    <property type="evidence" value="ECO:0007669"/>
    <property type="project" value="UniProtKB-SubCell"/>
</dbReference>
<dbReference type="CDD" id="cd12215">
    <property type="entry name" value="ChiC_BD"/>
    <property type="match status" value="2"/>
</dbReference>
<dbReference type="FunFam" id="2.70.50.50:FF:000001">
    <property type="entry name" value="Chitin-binding protein"/>
    <property type="match status" value="1"/>
</dbReference>
<reference evidence="9 10" key="1">
    <citation type="submission" date="2017-03" db="EMBL/GenBank/DDBJ databases">
        <title>Paenibacillus larvae genome sequencing.</title>
        <authorList>
            <person name="Dingman D.W."/>
        </authorList>
    </citation>
    <scope>NUCLEOTIDE SEQUENCE [LARGE SCALE GENOMIC DNA]</scope>
    <source>
        <strain evidence="9 10">SAG 10367</strain>
    </source>
</reference>
<dbReference type="PROSITE" id="PS50853">
    <property type="entry name" value="FN3"/>
    <property type="match status" value="2"/>
</dbReference>
<dbReference type="InterPro" id="IPR014756">
    <property type="entry name" value="Ig_E-set"/>
</dbReference>
<dbReference type="GO" id="GO:0030246">
    <property type="term" value="F:carbohydrate binding"/>
    <property type="evidence" value="ECO:0007669"/>
    <property type="project" value="InterPro"/>
</dbReference>
<dbReference type="InterPro" id="IPR036573">
    <property type="entry name" value="CBM_sf_5/12"/>
</dbReference>
<gene>
    <name evidence="9" type="ORF">B7C51_02310</name>
</gene>
<dbReference type="PANTHER" id="PTHR34823">
    <property type="entry name" value="GLCNAC-BINDING PROTEIN A"/>
    <property type="match status" value="1"/>
</dbReference>
<evidence type="ECO:0000313" key="10">
    <source>
        <dbReference type="Proteomes" id="UP000192727"/>
    </source>
</evidence>
<dbReference type="Pfam" id="PF03067">
    <property type="entry name" value="LPMO_10"/>
    <property type="match status" value="1"/>
</dbReference>
<accession>A0A1V0UP33</accession>
<keyword evidence="4" id="KW-0378">Hydrolase</keyword>
<dbReference type="CDD" id="cd21177">
    <property type="entry name" value="LPMO_AA10"/>
    <property type="match status" value="1"/>
</dbReference>
<dbReference type="SUPFAM" id="SSF51055">
    <property type="entry name" value="Carbohydrate binding domain"/>
    <property type="match status" value="2"/>
</dbReference>
<dbReference type="InterPro" id="IPR036116">
    <property type="entry name" value="FN3_sf"/>
</dbReference>
<name>A0A1V0UP33_9BACL</name>
<dbReference type="Gene3D" id="2.70.50.50">
    <property type="entry name" value="chitin-binding protein cbp21"/>
    <property type="match status" value="1"/>
</dbReference>
<dbReference type="GO" id="GO:0000272">
    <property type="term" value="P:polysaccharide catabolic process"/>
    <property type="evidence" value="ECO:0007669"/>
    <property type="project" value="UniProtKB-KW"/>
</dbReference>
<keyword evidence="7" id="KW-0472">Membrane</keyword>
<dbReference type="InterPro" id="IPR013783">
    <property type="entry name" value="Ig-like_fold"/>
</dbReference>
<feature type="domain" description="Fibronectin type-III" evidence="8">
    <location>
        <begin position="313"/>
        <end position="396"/>
    </location>
</feature>
<dbReference type="InterPro" id="IPR003961">
    <property type="entry name" value="FN3_dom"/>
</dbReference>
<dbReference type="InterPro" id="IPR051024">
    <property type="entry name" value="GlcNAc_Chitin_IntDeg"/>
</dbReference>
<dbReference type="SUPFAM" id="SSF49265">
    <property type="entry name" value="Fibronectin type III"/>
    <property type="match status" value="1"/>
</dbReference>
<evidence type="ECO:0000256" key="3">
    <source>
        <dbReference type="ARBA" id="ARBA00022729"/>
    </source>
</evidence>
<feature type="transmembrane region" description="Helical" evidence="7">
    <location>
        <begin position="16"/>
        <end position="35"/>
    </location>
</feature>
<dbReference type="EMBL" id="CP020557">
    <property type="protein sequence ID" value="ARF66887.1"/>
    <property type="molecule type" value="Genomic_DNA"/>
</dbReference>
<dbReference type="InterPro" id="IPR003610">
    <property type="entry name" value="CBM5/12"/>
</dbReference>
<keyword evidence="2" id="KW-0964">Secreted</keyword>
<comment type="subcellular location">
    <subcellularLocation>
        <location evidence="1">Secreted</location>
    </subcellularLocation>
</comment>
<organism evidence="9 10">
    <name type="scientific">Paenibacillus larvae subsp. pulvifaciens</name>
    <dbReference type="NCBI Taxonomy" id="1477"/>
    <lineage>
        <taxon>Bacteria</taxon>
        <taxon>Bacillati</taxon>
        <taxon>Bacillota</taxon>
        <taxon>Bacilli</taxon>
        <taxon>Bacillales</taxon>
        <taxon>Paenibacillaceae</taxon>
        <taxon>Paenibacillus</taxon>
    </lineage>
</organism>
<keyword evidence="5" id="KW-0624">Polysaccharide degradation</keyword>